<proteinExistence type="predicted"/>
<dbReference type="InterPro" id="IPR029063">
    <property type="entry name" value="SAM-dependent_MTases_sf"/>
</dbReference>
<reference evidence="3" key="1">
    <citation type="journal article" date="2018" name="Proc. Natl. Acad. Sci. U.S.A.">
        <title>Linking secondary metabolites to gene clusters through genome sequencing of six diverse Aspergillus species.</title>
        <authorList>
            <person name="Kaerboelling I."/>
            <person name="Vesth T.C."/>
            <person name="Frisvad J.C."/>
            <person name="Nybo J.L."/>
            <person name="Theobald S."/>
            <person name="Kuo A."/>
            <person name="Bowyer P."/>
            <person name="Matsuda Y."/>
            <person name="Mondo S."/>
            <person name="Lyhne E.K."/>
            <person name="Kogle M.E."/>
            <person name="Clum A."/>
            <person name="Lipzen A."/>
            <person name="Salamov A."/>
            <person name="Ngan C.Y."/>
            <person name="Daum C."/>
            <person name="Chiniquy J."/>
            <person name="Barry K."/>
            <person name="LaButti K."/>
            <person name="Haridas S."/>
            <person name="Simmons B.A."/>
            <person name="Magnuson J.K."/>
            <person name="Mortensen U.H."/>
            <person name="Larsen T.O."/>
            <person name="Grigoriev I.V."/>
            <person name="Baker S.E."/>
            <person name="Andersen M.R."/>
        </authorList>
    </citation>
    <scope>NUCLEOTIDE SEQUENCE [LARGE SCALE GENOMIC DNA]</scope>
    <source>
        <strain evidence="3">IBT 16806</strain>
    </source>
</reference>
<name>A0A2I1CB53_ASPN1</name>
<dbReference type="GeneID" id="36532058"/>
<dbReference type="GO" id="GO:0032259">
    <property type="term" value="P:methylation"/>
    <property type="evidence" value="ECO:0007669"/>
    <property type="project" value="InterPro"/>
</dbReference>
<dbReference type="Pfam" id="PF01728">
    <property type="entry name" value="FtsJ"/>
    <property type="match status" value="1"/>
</dbReference>
<dbReference type="Proteomes" id="UP000234474">
    <property type="component" value="Unassembled WGS sequence"/>
</dbReference>
<dbReference type="InterPro" id="IPR002877">
    <property type="entry name" value="RNA_MeTrfase_FtsJ_dom"/>
</dbReference>
<dbReference type="EMBL" id="MSZS01000003">
    <property type="protein sequence ID" value="PKX94869.1"/>
    <property type="molecule type" value="Genomic_DNA"/>
</dbReference>
<sequence length="223" mass="25816">MDIEFDLPDQHPDRPKFRRDRPFVDSRYDLIFCGGAVVKGHKREEYRSNCERQRLILAQLVFALNRLKTGGSFVLLLHRIESWETASMLYMISMFADIRVMKHPKHHGDTSSFYLVAQNVDVEGRSAIEALSYWKSLWKYFSFRDFREMNPPSTALLDQDIDAASSKLIDEFGDHFLKMALPVWQTQAKNLCDAPDAIYDAVPKDDQIFKIELLEIAPTPILA</sequence>
<dbReference type="SUPFAM" id="SSF53335">
    <property type="entry name" value="S-adenosyl-L-methionine-dependent methyltransferases"/>
    <property type="match status" value="1"/>
</dbReference>
<dbReference type="Gene3D" id="3.40.50.150">
    <property type="entry name" value="Vaccinia Virus protein VP39"/>
    <property type="match status" value="1"/>
</dbReference>
<dbReference type="VEuPathDB" id="FungiDB:P174DRAFT_418844"/>
<evidence type="ECO:0000259" key="1">
    <source>
        <dbReference type="Pfam" id="PF01728"/>
    </source>
</evidence>
<feature type="domain" description="Ribosomal RNA methyltransferase FtsJ" evidence="1">
    <location>
        <begin position="24"/>
        <end position="119"/>
    </location>
</feature>
<keyword evidence="3" id="KW-1185">Reference proteome</keyword>
<dbReference type="AlphaFoldDB" id="A0A2I1CB53"/>
<dbReference type="GO" id="GO:0008168">
    <property type="term" value="F:methyltransferase activity"/>
    <property type="evidence" value="ECO:0007669"/>
    <property type="project" value="InterPro"/>
</dbReference>
<comment type="caution">
    <text evidence="2">The sequence shown here is derived from an EMBL/GenBank/DDBJ whole genome shotgun (WGS) entry which is preliminary data.</text>
</comment>
<evidence type="ECO:0000313" key="2">
    <source>
        <dbReference type="EMBL" id="PKX94869.1"/>
    </source>
</evidence>
<gene>
    <name evidence="2" type="ORF">P174DRAFT_418844</name>
</gene>
<evidence type="ECO:0000313" key="3">
    <source>
        <dbReference type="Proteomes" id="UP000234474"/>
    </source>
</evidence>
<dbReference type="RefSeq" id="XP_024683464.1">
    <property type="nucleotide sequence ID" value="XM_024824733.1"/>
</dbReference>
<dbReference type="OrthoDB" id="417125at2759"/>
<organism evidence="2 3">
    <name type="scientific">Aspergillus novofumigatus (strain IBT 16806)</name>
    <dbReference type="NCBI Taxonomy" id="1392255"/>
    <lineage>
        <taxon>Eukaryota</taxon>
        <taxon>Fungi</taxon>
        <taxon>Dikarya</taxon>
        <taxon>Ascomycota</taxon>
        <taxon>Pezizomycotina</taxon>
        <taxon>Eurotiomycetes</taxon>
        <taxon>Eurotiomycetidae</taxon>
        <taxon>Eurotiales</taxon>
        <taxon>Aspergillaceae</taxon>
        <taxon>Aspergillus</taxon>
        <taxon>Aspergillus subgen. Fumigati</taxon>
    </lineage>
</organism>
<protein>
    <recommendedName>
        <fullName evidence="1">Ribosomal RNA methyltransferase FtsJ domain-containing protein</fullName>
    </recommendedName>
</protein>
<accession>A0A2I1CB53</accession>